<name>A0AAD9VM27_9HYME</name>
<dbReference type="PANTHER" id="PTHR14189:SF0">
    <property type="entry name" value="PROTEIN PHOSPHATASE METHYLESTERASE 1"/>
    <property type="match status" value="1"/>
</dbReference>
<feature type="active site" evidence="6">
    <location>
        <position position="218"/>
    </location>
</feature>
<proteinExistence type="inferred from homology"/>
<comment type="function">
    <text evidence="5">Demethylates proteins that have been reversibly carboxymethylated.</text>
</comment>
<dbReference type="Proteomes" id="UP001258017">
    <property type="component" value="Unassembled WGS sequence"/>
</dbReference>
<reference evidence="8" key="1">
    <citation type="submission" date="2021-08" db="EMBL/GenBank/DDBJ databases">
        <authorList>
            <person name="Misof B."/>
            <person name="Oliver O."/>
            <person name="Podsiadlowski L."/>
            <person name="Donath A."/>
            <person name="Peters R."/>
            <person name="Mayer C."/>
            <person name="Rust J."/>
            <person name="Gunkel S."/>
            <person name="Lesny P."/>
            <person name="Martin S."/>
            <person name="Oeyen J.P."/>
            <person name="Petersen M."/>
            <person name="Panagiotis P."/>
            <person name="Wilbrandt J."/>
            <person name="Tanja T."/>
        </authorList>
    </citation>
    <scope>NUCLEOTIDE SEQUENCE</scope>
    <source>
        <strain evidence="8">GBR_01_08_01A</strain>
        <tissue evidence="8">Thorax + abdomen</tissue>
    </source>
</reference>
<evidence type="ECO:0000256" key="2">
    <source>
        <dbReference type="ARBA" id="ARBA00022487"/>
    </source>
</evidence>
<dbReference type="Gene3D" id="3.40.50.1820">
    <property type="entry name" value="alpha/beta hydrolase"/>
    <property type="match status" value="1"/>
</dbReference>
<feature type="active site" evidence="6">
    <location>
        <position position="195"/>
    </location>
</feature>
<keyword evidence="3 5" id="KW-0378">Hydrolase</keyword>
<organism evidence="8 9">
    <name type="scientific">Odynerus spinipes</name>
    <dbReference type="NCBI Taxonomy" id="1348599"/>
    <lineage>
        <taxon>Eukaryota</taxon>
        <taxon>Metazoa</taxon>
        <taxon>Ecdysozoa</taxon>
        <taxon>Arthropoda</taxon>
        <taxon>Hexapoda</taxon>
        <taxon>Insecta</taxon>
        <taxon>Pterygota</taxon>
        <taxon>Neoptera</taxon>
        <taxon>Endopterygota</taxon>
        <taxon>Hymenoptera</taxon>
        <taxon>Apocrita</taxon>
        <taxon>Aculeata</taxon>
        <taxon>Vespoidea</taxon>
        <taxon>Vespidae</taxon>
        <taxon>Eumeninae</taxon>
        <taxon>Odynerus</taxon>
    </lineage>
</organism>
<keyword evidence="9" id="KW-1185">Reference proteome</keyword>
<evidence type="ECO:0000256" key="5">
    <source>
        <dbReference type="PIRNR" id="PIRNR022950"/>
    </source>
</evidence>
<dbReference type="Pfam" id="PF12697">
    <property type="entry name" value="Abhydrolase_6"/>
    <property type="match status" value="1"/>
</dbReference>
<dbReference type="EC" id="3.1.1.-" evidence="5"/>
<comment type="catalytic activity">
    <reaction evidence="4">
        <text>[phosphatase 2A protein]-C-terminal L-leucine methyl ester + H2O = [phosphatase 2A protein]-C-terminal L-leucine + methanol + H(+)</text>
        <dbReference type="Rhea" id="RHEA:48548"/>
        <dbReference type="Rhea" id="RHEA-COMP:12134"/>
        <dbReference type="Rhea" id="RHEA-COMP:12135"/>
        <dbReference type="ChEBI" id="CHEBI:15377"/>
        <dbReference type="ChEBI" id="CHEBI:15378"/>
        <dbReference type="ChEBI" id="CHEBI:17790"/>
        <dbReference type="ChEBI" id="CHEBI:90516"/>
        <dbReference type="ChEBI" id="CHEBI:90517"/>
        <dbReference type="EC" id="3.1.1.89"/>
    </reaction>
</comment>
<comment type="similarity">
    <text evidence="1 5">Belongs to the AB hydrolase superfamily.</text>
</comment>
<keyword evidence="2 5" id="KW-0719">Serine esterase</keyword>
<gene>
    <name evidence="8" type="ORF">KPH14_010883</name>
</gene>
<dbReference type="EMBL" id="JAIFRP010000084">
    <property type="protein sequence ID" value="KAK2579588.1"/>
    <property type="molecule type" value="Genomic_DNA"/>
</dbReference>
<protein>
    <recommendedName>
        <fullName evidence="5">Protein phosphatase methylesterase 1</fullName>
        <shortName evidence="5">PME-1</shortName>
        <ecNumber evidence="5">3.1.1.-</ecNumber>
    </recommendedName>
</protein>
<feature type="domain" description="AB hydrolase-1" evidence="7">
    <location>
        <begin position="120"/>
        <end position="407"/>
    </location>
</feature>
<dbReference type="InterPro" id="IPR000073">
    <property type="entry name" value="AB_hydrolase_1"/>
</dbReference>
<evidence type="ECO:0000313" key="9">
    <source>
        <dbReference type="Proteomes" id="UP001258017"/>
    </source>
</evidence>
<dbReference type="InterPro" id="IPR029058">
    <property type="entry name" value="AB_hydrolase_fold"/>
</dbReference>
<evidence type="ECO:0000259" key="7">
    <source>
        <dbReference type="Pfam" id="PF12697"/>
    </source>
</evidence>
<reference evidence="8" key="2">
    <citation type="journal article" date="2023" name="Commun. Biol.">
        <title>Intrasexual cuticular hydrocarbon dimorphism in a wasp sheds light on hydrocarbon biosynthesis genes in Hymenoptera.</title>
        <authorList>
            <person name="Moris V.C."/>
            <person name="Podsiadlowski L."/>
            <person name="Martin S."/>
            <person name="Oeyen J.P."/>
            <person name="Donath A."/>
            <person name="Petersen M."/>
            <person name="Wilbrandt J."/>
            <person name="Misof B."/>
            <person name="Liedtke D."/>
            <person name="Thamm M."/>
            <person name="Scheiner R."/>
            <person name="Schmitt T."/>
            <person name="Niehuis O."/>
        </authorList>
    </citation>
    <scope>NUCLEOTIDE SEQUENCE</scope>
    <source>
        <strain evidence="8">GBR_01_08_01A</strain>
    </source>
</reference>
<sequence length="431" mass="46927">MADTKFNYTVSSTSNVGAQANSYSSTGTSSCKPADSIVCIKTRIKAYSMSSLQKSVLKSKLPPPGANFGQGSRVNKPKGFQRKRDYEPIQWSPYFDHSIDIKLGENTFHIYTKGMEGPTLVLLHGGGYSALTWAELTKSIMTMVVCKVMAIDLRGHGDTHTTNEEDLSADTLAADVAAVIEVAIEEGPVILVGHSMGGAVAVKAAPLIPNLYGLGVIDVVEGTAMDALASMQSFLRSRPSSFSTIPQAIEWCVRSGQIRNVQSAKVSVPGQIKNTETNQLATHDIDSLSHTSSCECDHEPVIQREDIIEEEDSINMPPPTSNIVLTNRKYVWRIDLAKTEQHWFGWFKGLSAAFLNVPVPKVLLLAGVDRLDKELTVGQMQGKFQMQVLPACGHAVHEDVPDKVAEAIATFMVRHKFAEPASDFSRTFPAC</sequence>
<dbReference type="GO" id="GO:0051723">
    <property type="term" value="F:protein methylesterase activity"/>
    <property type="evidence" value="ECO:0007669"/>
    <property type="project" value="UniProtKB-EC"/>
</dbReference>
<accession>A0AAD9VM27</accession>
<evidence type="ECO:0000256" key="3">
    <source>
        <dbReference type="ARBA" id="ARBA00022801"/>
    </source>
</evidence>
<dbReference type="PANTHER" id="PTHR14189">
    <property type="entry name" value="PROTEIN PHOSPHATASE METHYLESTERASE-1 RELATED"/>
    <property type="match status" value="1"/>
</dbReference>
<evidence type="ECO:0000256" key="6">
    <source>
        <dbReference type="PIRSR" id="PIRSR022950-1"/>
    </source>
</evidence>
<comment type="caution">
    <text evidence="8">The sequence shown here is derived from an EMBL/GenBank/DDBJ whole genome shotgun (WGS) entry which is preliminary data.</text>
</comment>
<dbReference type="PROSITE" id="PS51257">
    <property type="entry name" value="PROKAR_LIPOPROTEIN"/>
    <property type="match status" value="1"/>
</dbReference>
<dbReference type="PIRSF" id="PIRSF022950">
    <property type="entry name" value="PPase_methylesterase_euk"/>
    <property type="match status" value="1"/>
</dbReference>
<evidence type="ECO:0000313" key="8">
    <source>
        <dbReference type="EMBL" id="KAK2579588.1"/>
    </source>
</evidence>
<evidence type="ECO:0000256" key="1">
    <source>
        <dbReference type="ARBA" id="ARBA00008645"/>
    </source>
</evidence>
<feature type="active site" evidence="6">
    <location>
        <position position="394"/>
    </location>
</feature>
<dbReference type="SUPFAM" id="SSF53474">
    <property type="entry name" value="alpha/beta-Hydrolases"/>
    <property type="match status" value="1"/>
</dbReference>
<dbReference type="InterPro" id="IPR016812">
    <property type="entry name" value="PPase_methylesterase_euk"/>
</dbReference>
<evidence type="ECO:0000256" key="4">
    <source>
        <dbReference type="ARBA" id="ARBA00049203"/>
    </source>
</evidence>
<dbReference type="AlphaFoldDB" id="A0AAD9VM27"/>